<dbReference type="SUPFAM" id="SSF46785">
    <property type="entry name" value="Winged helix' DNA-binding domain"/>
    <property type="match status" value="1"/>
</dbReference>
<dbReference type="InterPro" id="IPR000835">
    <property type="entry name" value="HTH_MarR-typ"/>
</dbReference>
<keyword evidence="1" id="KW-0238">DNA-binding</keyword>
<dbReference type="EMBL" id="JACXZA010000003">
    <property type="protein sequence ID" value="MBD3919530.1"/>
    <property type="molecule type" value="Genomic_DNA"/>
</dbReference>
<dbReference type="InterPro" id="IPR039422">
    <property type="entry name" value="MarR/SlyA-like"/>
</dbReference>
<proteinExistence type="predicted"/>
<sequence length="167" mass="18745">MGSLCVTISRQQLYGVDDVTNPFTPSEDGLSLVDSMVQFSFLVHNALNRIGAELDLSIIQIRLLGILRDREPTMQQLAQHLGLDKSSITGLIDRAERRGLVERVVSPHDKRGFLVRLTKLGRQLIEEGEARIVQYLTEMADALSEAERSQFTSLATRMIFSAQPYSR</sequence>
<comment type="caution">
    <text evidence="3">The sequence shown here is derived from an EMBL/GenBank/DDBJ whole genome shotgun (WGS) entry which is preliminary data.</text>
</comment>
<gene>
    <name evidence="3" type="ORF">H8B09_12265</name>
</gene>
<dbReference type="InterPro" id="IPR036390">
    <property type="entry name" value="WH_DNA-bd_sf"/>
</dbReference>
<evidence type="ECO:0000256" key="1">
    <source>
        <dbReference type="ARBA" id="ARBA00023125"/>
    </source>
</evidence>
<evidence type="ECO:0000313" key="4">
    <source>
        <dbReference type="Proteomes" id="UP000609346"/>
    </source>
</evidence>
<dbReference type="InterPro" id="IPR036388">
    <property type="entry name" value="WH-like_DNA-bd_sf"/>
</dbReference>
<dbReference type="Pfam" id="PF12802">
    <property type="entry name" value="MarR_2"/>
    <property type="match status" value="1"/>
</dbReference>
<dbReference type="SMART" id="SM00347">
    <property type="entry name" value="HTH_MARR"/>
    <property type="match status" value="1"/>
</dbReference>
<evidence type="ECO:0000259" key="2">
    <source>
        <dbReference type="PROSITE" id="PS50995"/>
    </source>
</evidence>
<dbReference type="PANTHER" id="PTHR33164:SF99">
    <property type="entry name" value="MARR FAMILY REGULATORY PROTEIN"/>
    <property type="match status" value="1"/>
</dbReference>
<dbReference type="PROSITE" id="PS50995">
    <property type="entry name" value="HTH_MARR_2"/>
    <property type="match status" value="1"/>
</dbReference>
<protein>
    <submittedName>
        <fullName evidence="3">MarR family transcriptional regulator</fullName>
    </submittedName>
</protein>
<dbReference type="PRINTS" id="PR00598">
    <property type="entry name" value="HTHMARR"/>
</dbReference>
<accession>A0ABR8MX98</accession>
<dbReference type="PANTHER" id="PTHR33164">
    <property type="entry name" value="TRANSCRIPTIONAL REGULATOR, MARR FAMILY"/>
    <property type="match status" value="1"/>
</dbReference>
<reference evidence="3 4" key="1">
    <citation type="submission" date="2020-09" db="EMBL/GenBank/DDBJ databases">
        <title>Paenibacillus sp. strain PR3 16S rRNA gene Genome sequencing and assembly.</title>
        <authorList>
            <person name="Kim J."/>
        </authorList>
    </citation>
    <scope>NUCLEOTIDE SEQUENCE [LARGE SCALE GENOMIC DNA]</scope>
    <source>
        <strain evidence="3 4">PR3</strain>
    </source>
</reference>
<dbReference type="Proteomes" id="UP000609346">
    <property type="component" value="Unassembled WGS sequence"/>
</dbReference>
<dbReference type="Gene3D" id="1.10.10.10">
    <property type="entry name" value="Winged helix-like DNA-binding domain superfamily/Winged helix DNA-binding domain"/>
    <property type="match status" value="1"/>
</dbReference>
<name>A0ABR8MX98_9BACL</name>
<keyword evidence="4" id="KW-1185">Reference proteome</keyword>
<feature type="domain" description="HTH marR-type" evidence="2">
    <location>
        <begin position="29"/>
        <end position="160"/>
    </location>
</feature>
<organism evidence="3 4">
    <name type="scientific">Paenibacillus terricola</name>
    <dbReference type="NCBI Taxonomy" id="2763503"/>
    <lineage>
        <taxon>Bacteria</taxon>
        <taxon>Bacillati</taxon>
        <taxon>Bacillota</taxon>
        <taxon>Bacilli</taxon>
        <taxon>Bacillales</taxon>
        <taxon>Paenibacillaceae</taxon>
        <taxon>Paenibacillus</taxon>
    </lineage>
</organism>
<evidence type="ECO:0000313" key="3">
    <source>
        <dbReference type="EMBL" id="MBD3919530.1"/>
    </source>
</evidence>